<gene>
    <name evidence="2" type="ORF">SAMN05216446_0055</name>
    <name evidence="1" type="ORF">SAMN05216447_10155</name>
</gene>
<evidence type="ECO:0000313" key="2">
    <source>
        <dbReference type="EMBL" id="SER28976.1"/>
    </source>
</evidence>
<evidence type="ECO:0000313" key="1">
    <source>
        <dbReference type="EMBL" id="SEH36401.1"/>
    </source>
</evidence>
<accession>A0A1H9MZ30</accession>
<reference evidence="3 4" key="1">
    <citation type="submission" date="2016-10" db="EMBL/GenBank/DDBJ databases">
        <authorList>
            <person name="Varghese N."/>
            <person name="Submissions S."/>
        </authorList>
    </citation>
    <scope>NUCLEOTIDE SEQUENCE [LARGE SCALE GENOMIC DNA]</scope>
    <source>
        <strain evidence="3">KHGC19</strain>
        <strain evidence="1 4">WCP15</strain>
    </source>
</reference>
<dbReference type="Proteomes" id="UP000199128">
    <property type="component" value="Unassembled WGS sequence"/>
</dbReference>
<dbReference type="EMBL" id="FOGP01000001">
    <property type="protein sequence ID" value="SER28976.1"/>
    <property type="molecule type" value="Genomic_DNA"/>
</dbReference>
<name>A0A1H9MZ30_9ACTN</name>
<organism evidence="2 3">
    <name type="scientific">Parafannyhessea umbonata</name>
    <dbReference type="NCBI Taxonomy" id="604330"/>
    <lineage>
        <taxon>Bacteria</taxon>
        <taxon>Bacillati</taxon>
        <taxon>Actinomycetota</taxon>
        <taxon>Coriobacteriia</taxon>
        <taxon>Coriobacteriales</taxon>
        <taxon>Atopobiaceae</taxon>
        <taxon>Parafannyhessea</taxon>
    </lineage>
</organism>
<evidence type="ECO:0000313" key="4">
    <source>
        <dbReference type="Proteomes" id="UP000199135"/>
    </source>
</evidence>
<sequence length="92" mass="10146">MATRTPAPSGSTPAPEYGDLQTLVNELYARKPSGYVTKLEAIERAEIDDLNDDLREVIDLLPGGKYKRATLCDQMNSIITAHGWAYVYGTVE</sequence>
<keyword evidence="4" id="KW-1185">Reference proteome</keyword>
<dbReference type="RefSeq" id="WP_078686296.1">
    <property type="nucleotide sequence ID" value="NZ_FNWT01000001.1"/>
</dbReference>
<dbReference type="EMBL" id="FNWT01000001">
    <property type="protein sequence ID" value="SEH36401.1"/>
    <property type="molecule type" value="Genomic_DNA"/>
</dbReference>
<protein>
    <submittedName>
        <fullName evidence="2">Uncharacterized protein</fullName>
    </submittedName>
</protein>
<proteinExistence type="predicted"/>
<dbReference type="AlphaFoldDB" id="A0A1H9MZ30"/>
<reference evidence="2" key="2">
    <citation type="submission" date="2016-10" db="EMBL/GenBank/DDBJ databases">
        <authorList>
            <person name="de Groot N.N."/>
        </authorList>
    </citation>
    <scope>NUCLEOTIDE SEQUENCE [LARGE SCALE GENOMIC DNA]</scope>
    <source>
        <strain evidence="2">KHGC19</strain>
    </source>
</reference>
<dbReference type="Proteomes" id="UP000199135">
    <property type="component" value="Unassembled WGS sequence"/>
</dbReference>
<evidence type="ECO:0000313" key="3">
    <source>
        <dbReference type="Proteomes" id="UP000199128"/>
    </source>
</evidence>